<keyword evidence="1" id="KW-0472">Membrane</keyword>
<proteinExistence type="predicted"/>
<accession>A0ABQ6NMX2</accession>
<evidence type="ECO:0000313" key="3">
    <source>
        <dbReference type="Proteomes" id="UP001285921"/>
    </source>
</evidence>
<reference evidence="2 3" key="1">
    <citation type="submission" date="2023-05" db="EMBL/GenBank/DDBJ databases">
        <title>Draft genome of Paenibacillus sp. CCS26.</title>
        <authorList>
            <person name="Akita H."/>
            <person name="Shinto Y."/>
            <person name="Kimura Z."/>
        </authorList>
    </citation>
    <scope>NUCLEOTIDE SEQUENCE [LARGE SCALE GENOMIC DNA]</scope>
    <source>
        <strain evidence="2 3">CCS26</strain>
    </source>
</reference>
<comment type="caution">
    <text evidence="2">The sequence shown here is derived from an EMBL/GenBank/DDBJ whole genome shotgun (WGS) entry which is preliminary data.</text>
</comment>
<evidence type="ECO:0000256" key="1">
    <source>
        <dbReference type="SAM" id="Phobius"/>
    </source>
</evidence>
<evidence type="ECO:0008006" key="4">
    <source>
        <dbReference type="Google" id="ProtNLM"/>
    </source>
</evidence>
<organism evidence="2 3">
    <name type="scientific">Paenibacillus glycanilyticus</name>
    <dbReference type="NCBI Taxonomy" id="126569"/>
    <lineage>
        <taxon>Bacteria</taxon>
        <taxon>Bacillati</taxon>
        <taxon>Bacillota</taxon>
        <taxon>Bacilli</taxon>
        <taxon>Bacillales</taxon>
        <taxon>Paenibacillaceae</taxon>
        <taxon>Paenibacillus</taxon>
    </lineage>
</organism>
<gene>
    <name evidence="2" type="ORF">PghCCS26_30230</name>
</gene>
<dbReference type="Proteomes" id="UP001285921">
    <property type="component" value="Unassembled WGS sequence"/>
</dbReference>
<sequence>MLYVAIVIVLAYIVLLYAGGKPLIRKKWYKDFAVYLVLLTWSAVIGVGYVLNWQGVSVGTTVALINMAMEPIRAIMLGVVGWGMK</sequence>
<keyword evidence="3" id="KW-1185">Reference proteome</keyword>
<evidence type="ECO:0000313" key="2">
    <source>
        <dbReference type="EMBL" id="GMK45895.1"/>
    </source>
</evidence>
<dbReference type="RefSeq" id="WP_317980437.1">
    <property type="nucleotide sequence ID" value="NZ_BTCL01000009.1"/>
</dbReference>
<keyword evidence="1" id="KW-1133">Transmembrane helix</keyword>
<keyword evidence="1" id="KW-0812">Transmembrane</keyword>
<dbReference type="EMBL" id="BTCL01000009">
    <property type="protein sequence ID" value="GMK45895.1"/>
    <property type="molecule type" value="Genomic_DNA"/>
</dbReference>
<protein>
    <recommendedName>
        <fullName evidence="4">Holin</fullName>
    </recommendedName>
</protein>
<feature type="transmembrane region" description="Helical" evidence="1">
    <location>
        <begin position="63"/>
        <end position="84"/>
    </location>
</feature>
<name>A0ABQ6NMX2_9BACL</name>
<feature type="transmembrane region" description="Helical" evidence="1">
    <location>
        <begin position="6"/>
        <end position="24"/>
    </location>
</feature>
<feature type="transmembrane region" description="Helical" evidence="1">
    <location>
        <begin position="33"/>
        <end position="51"/>
    </location>
</feature>